<dbReference type="Proteomes" id="UP000242662">
    <property type="component" value="Unassembled WGS sequence"/>
</dbReference>
<dbReference type="GO" id="GO:0016020">
    <property type="term" value="C:membrane"/>
    <property type="evidence" value="ECO:0007669"/>
    <property type="project" value="UniProtKB-SubCell"/>
</dbReference>
<evidence type="ECO:0000313" key="9">
    <source>
        <dbReference type="EMBL" id="SDB86749.1"/>
    </source>
</evidence>
<dbReference type="PANTHER" id="PTHR34975:SF2">
    <property type="entry name" value="SPORE GERMINATION PROTEIN A2"/>
    <property type="match status" value="1"/>
</dbReference>
<dbReference type="PANTHER" id="PTHR34975">
    <property type="entry name" value="SPORE GERMINATION PROTEIN A2"/>
    <property type="match status" value="1"/>
</dbReference>
<feature type="transmembrane region" description="Helical" evidence="8">
    <location>
        <begin position="221"/>
        <end position="245"/>
    </location>
</feature>
<keyword evidence="6 8" id="KW-1133">Transmembrane helix</keyword>
<dbReference type="NCBIfam" id="TIGR00912">
    <property type="entry name" value="2A0309"/>
    <property type="match status" value="1"/>
</dbReference>
<feature type="transmembrane region" description="Helical" evidence="8">
    <location>
        <begin position="277"/>
        <end position="299"/>
    </location>
</feature>
<dbReference type="Pfam" id="PF03845">
    <property type="entry name" value="Spore_permease"/>
    <property type="match status" value="1"/>
</dbReference>
<keyword evidence="7 8" id="KW-0472">Membrane</keyword>
<proteinExistence type="inferred from homology"/>
<keyword evidence="10" id="KW-1185">Reference proteome</keyword>
<keyword evidence="4" id="KW-0309">Germination</keyword>
<sequence length="369" mass="42511">MEKELPKHLQVPPYMVFFLVHSMQVGVGVLGFARYIADAAGYQSWIAILLAGIMNQLIIAMMFSSINKVGGGDLHDITCKGLGKWMGWLVTLLFSVYFVFLAVVVLRTYIEVVQVWVYPDLTSWRLAVLVLLVSYYTIRKGFRVITGVTFFFVFLSSLLWPTFFATLEYGEWHHLFPLFHTTLREQFDAVMLMTLSFAGAEVLLVYYPFIQSKGKKKQVRLAAHLGSAWTTIVYLGIAVFTFIYYSHEQLVHVIWPTLSIWKILILPVIERIEYVGIAIWLITIFPNVLLFIWAASRLWKRQFSLKHRTTAKWGIIIVFFLTIQFNSRESIDLLNTAVNRAGPLFSLGLIPFFWLLSLFWKKGGATHEQ</sequence>
<feature type="transmembrane region" description="Helical" evidence="8">
    <location>
        <begin position="150"/>
        <end position="169"/>
    </location>
</feature>
<feature type="transmembrane region" description="Helical" evidence="8">
    <location>
        <begin position="12"/>
        <end position="36"/>
    </location>
</feature>
<evidence type="ECO:0000256" key="3">
    <source>
        <dbReference type="ARBA" id="ARBA00022448"/>
    </source>
</evidence>
<keyword evidence="3" id="KW-0813">Transport</keyword>
<reference evidence="10" key="1">
    <citation type="submission" date="2016-09" db="EMBL/GenBank/DDBJ databases">
        <authorList>
            <person name="Varghese N."/>
            <person name="Submissions S."/>
        </authorList>
    </citation>
    <scope>NUCLEOTIDE SEQUENCE [LARGE SCALE GENOMIC DNA]</scope>
    <source>
        <strain evidence="10">25nlg</strain>
    </source>
</reference>
<dbReference type="STRING" id="1464122.SAMN05421737_102139"/>
<feature type="transmembrane region" description="Helical" evidence="8">
    <location>
        <begin position="42"/>
        <end position="64"/>
    </location>
</feature>
<name>A0A1G6GXN2_9BACI</name>
<feature type="transmembrane region" description="Helical" evidence="8">
    <location>
        <begin position="189"/>
        <end position="209"/>
    </location>
</feature>
<evidence type="ECO:0000256" key="5">
    <source>
        <dbReference type="ARBA" id="ARBA00022692"/>
    </source>
</evidence>
<dbReference type="AlphaFoldDB" id="A0A1G6GXN2"/>
<feature type="transmembrane region" description="Helical" evidence="8">
    <location>
        <begin position="85"/>
        <end position="110"/>
    </location>
</feature>
<dbReference type="Gene3D" id="1.20.1740.10">
    <property type="entry name" value="Amino acid/polyamine transporter I"/>
    <property type="match status" value="1"/>
</dbReference>
<evidence type="ECO:0000256" key="2">
    <source>
        <dbReference type="ARBA" id="ARBA00007998"/>
    </source>
</evidence>
<dbReference type="GO" id="GO:0009847">
    <property type="term" value="P:spore germination"/>
    <property type="evidence" value="ECO:0007669"/>
    <property type="project" value="InterPro"/>
</dbReference>
<evidence type="ECO:0000313" key="10">
    <source>
        <dbReference type="Proteomes" id="UP000242662"/>
    </source>
</evidence>
<evidence type="ECO:0000256" key="1">
    <source>
        <dbReference type="ARBA" id="ARBA00004141"/>
    </source>
</evidence>
<dbReference type="InterPro" id="IPR004761">
    <property type="entry name" value="Spore_GerAB"/>
</dbReference>
<feature type="transmembrane region" description="Helical" evidence="8">
    <location>
        <begin position="311"/>
        <end position="328"/>
    </location>
</feature>
<evidence type="ECO:0000256" key="7">
    <source>
        <dbReference type="ARBA" id="ARBA00023136"/>
    </source>
</evidence>
<keyword evidence="5 8" id="KW-0812">Transmembrane</keyword>
<accession>A0A1G6GXN2</accession>
<comment type="similarity">
    <text evidence="2">Belongs to the amino acid-polyamine-organocation (APC) superfamily. Spore germination protein (SGP) (TC 2.A.3.9) family.</text>
</comment>
<feature type="transmembrane region" description="Helical" evidence="8">
    <location>
        <begin position="340"/>
        <end position="360"/>
    </location>
</feature>
<gene>
    <name evidence="9" type="ORF">SAMN05421737_102139</name>
</gene>
<evidence type="ECO:0000256" key="4">
    <source>
        <dbReference type="ARBA" id="ARBA00022544"/>
    </source>
</evidence>
<comment type="subcellular location">
    <subcellularLocation>
        <location evidence="1">Membrane</location>
        <topology evidence="1">Multi-pass membrane protein</topology>
    </subcellularLocation>
</comment>
<protein>
    <submittedName>
        <fullName evidence="9">Spore germination protein (Amino acid permease)</fullName>
    </submittedName>
</protein>
<organism evidence="9 10">
    <name type="scientific">Shouchella lonarensis</name>
    <dbReference type="NCBI Taxonomy" id="1464122"/>
    <lineage>
        <taxon>Bacteria</taxon>
        <taxon>Bacillati</taxon>
        <taxon>Bacillota</taxon>
        <taxon>Bacilli</taxon>
        <taxon>Bacillales</taxon>
        <taxon>Bacillaceae</taxon>
        <taxon>Shouchella</taxon>
    </lineage>
</organism>
<evidence type="ECO:0000256" key="8">
    <source>
        <dbReference type="SAM" id="Phobius"/>
    </source>
</evidence>
<dbReference type="EMBL" id="FMYM01000002">
    <property type="protein sequence ID" value="SDB86749.1"/>
    <property type="molecule type" value="Genomic_DNA"/>
</dbReference>
<dbReference type="RefSeq" id="WP_090774717.1">
    <property type="nucleotide sequence ID" value="NZ_FMYM01000002.1"/>
</dbReference>
<dbReference type="OrthoDB" id="2380240at2"/>
<evidence type="ECO:0000256" key="6">
    <source>
        <dbReference type="ARBA" id="ARBA00022989"/>
    </source>
</evidence>